<feature type="domain" description="HTH luxR-type" evidence="2">
    <location>
        <begin position="3"/>
        <end position="68"/>
    </location>
</feature>
<dbReference type="EMBL" id="SSHH01000001">
    <property type="protein sequence ID" value="TIX52167.1"/>
    <property type="molecule type" value="Genomic_DNA"/>
</dbReference>
<gene>
    <name evidence="4" type="ORF">E5222_06135</name>
</gene>
<dbReference type="InterPro" id="IPR002048">
    <property type="entry name" value="EF_hand_dom"/>
</dbReference>
<evidence type="ECO:0000313" key="4">
    <source>
        <dbReference type="EMBL" id="TIX52167.1"/>
    </source>
</evidence>
<dbReference type="SMART" id="SM00421">
    <property type="entry name" value="HTH_LUXR"/>
    <property type="match status" value="1"/>
</dbReference>
<dbReference type="RefSeq" id="WP_136692959.1">
    <property type="nucleotide sequence ID" value="NZ_SSHH01000001.1"/>
</dbReference>
<keyword evidence="1" id="KW-1133">Transmembrane helix</keyword>
<keyword evidence="1" id="KW-0472">Membrane</keyword>
<dbReference type="InterPro" id="IPR000792">
    <property type="entry name" value="Tscrpt_reg_LuxR_C"/>
</dbReference>
<comment type="caution">
    <text evidence="4">The sequence shown here is derived from an EMBL/GenBank/DDBJ whole genome shotgun (WGS) entry which is preliminary data.</text>
</comment>
<dbReference type="OrthoDB" id="7409632at2"/>
<dbReference type="PROSITE" id="PS00018">
    <property type="entry name" value="EF_HAND_1"/>
    <property type="match status" value="1"/>
</dbReference>
<dbReference type="Pfam" id="PF00196">
    <property type="entry name" value="GerE"/>
    <property type="match status" value="1"/>
</dbReference>
<reference evidence="4 5" key="1">
    <citation type="submission" date="2019-04" db="EMBL/GenBank/DDBJ databases">
        <title>Altererythrobacter aquimixticola sp. nov., isolated from sediment of junction between the ocean and a freshwater spring.</title>
        <authorList>
            <person name="Yoon J.-H."/>
        </authorList>
    </citation>
    <scope>NUCLEOTIDE SEQUENCE [LARGE SCALE GENOMIC DNA]</scope>
    <source>
        <strain evidence="4 5">SSKS-13</strain>
    </source>
</reference>
<dbReference type="CDD" id="cd06170">
    <property type="entry name" value="LuxR_C_like"/>
    <property type="match status" value="1"/>
</dbReference>
<feature type="transmembrane region" description="Helical" evidence="1">
    <location>
        <begin position="95"/>
        <end position="113"/>
    </location>
</feature>
<dbReference type="Gene3D" id="1.10.238.10">
    <property type="entry name" value="EF-hand"/>
    <property type="match status" value="1"/>
</dbReference>
<dbReference type="InterPro" id="IPR036388">
    <property type="entry name" value="WH-like_DNA-bd_sf"/>
</dbReference>
<name>A0A4V6UGC8_9SPHN</name>
<proteinExistence type="predicted"/>
<dbReference type="AlphaFoldDB" id="A0A4V6UGC8"/>
<dbReference type="PROSITE" id="PS50043">
    <property type="entry name" value="HTH_LUXR_2"/>
    <property type="match status" value="1"/>
</dbReference>
<dbReference type="GO" id="GO:0003677">
    <property type="term" value="F:DNA binding"/>
    <property type="evidence" value="ECO:0007669"/>
    <property type="project" value="InterPro"/>
</dbReference>
<dbReference type="Proteomes" id="UP000309389">
    <property type="component" value="Unassembled WGS sequence"/>
</dbReference>
<dbReference type="GO" id="GO:0005509">
    <property type="term" value="F:calcium ion binding"/>
    <property type="evidence" value="ECO:0007669"/>
    <property type="project" value="InterPro"/>
</dbReference>
<keyword evidence="5" id="KW-1185">Reference proteome</keyword>
<evidence type="ECO:0000313" key="5">
    <source>
        <dbReference type="Proteomes" id="UP000309389"/>
    </source>
</evidence>
<protein>
    <submittedName>
        <fullName evidence="4">Uncharacterized protein</fullName>
    </submittedName>
</protein>
<organism evidence="4 5">
    <name type="scientific">Alteraurantiacibacter aquimixticola</name>
    <dbReference type="NCBI Taxonomy" id="2489173"/>
    <lineage>
        <taxon>Bacteria</taxon>
        <taxon>Pseudomonadati</taxon>
        <taxon>Pseudomonadota</taxon>
        <taxon>Alphaproteobacteria</taxon>
        <taxon>Sphingomonadales</taxon>
        <taxon>Erythrobacteraceae</taxon>
        <taxon>Alteraurantiacibacter</taxon>
    </lineage>
</organism>
<dbReference type="SUPFAM" id="SSF46894">
    <property type="entry name" value="C-terminal effector domain of the bipartite response regulators"/>
    <property type="match status" value="1"/>
</dbReference>
<sequence length="252" mass="27776">MDERTPINRLTEREKQVLRAWLQHKTAKEIALDFGISYYAVEKRLKMARTKLGVSSSLEAARLLADAEGYQQPVAQSPDLETATLPGNRWFSRPLALGVMIMTILAAALLVFSQQGGTDAAVSIHEAAGTTQGNPGNPSELQYAPATPERVREFVRGMFDRQDKDGSGYIEQEEGPESLVIVGSSETGEPLAFEEANITERLEGEEAWARYLADSDTDGDGRVSHEEFAGIILPQFLERGIPLLPADWESRQ</sequence>
<dbReference type="PROSITE" id="PS50222">
    <property type="entry name" value="EF_HAND_2"/>
    <property type="match status" value="2"/>
</dbReference>
<dbReference type="SUPFAM" id="SSF47473">
    <property type="entry name" value="EF-hand"/>
    <property type="match status" value="1"/>
</dbReference>
<evidence type="ECO:0000256" key="1">
    <source>
        <dbReference type="SAM" id="Phobius"/>
    </source>
</evidence>
<evidence type="ECO:0000259" key="2">
    <source>
        <dbReference type="PROSITE" id="PS50043"/>
    </source>
</evidence>
<accession>A0A4V6UGC8</accession>
<dbReference type="GO" id="GO:0006355">
    <property type="term" value="P:regulation of DNA-templated transcription"/>
    <property type="evidence" value="ECO:0007669"/>
    <property type="project" value="InterPro"/>
</dbReference>
<evidence type="ECO:0000259" key="3">
    <source>
        <dbReference type="PROSITE" id="PS50222"/>
    </source>
</evidence>
<dbReference type="Gene3D" id="1.10.10.10">
    <property type="entry name" value="Winged helix-like DNA-binding domain superfamily/Winged helix DNA-binding domain"/>
    <property type="match status" value="1"/>
</dbReference>
<keyword evidence="1" id="KW-0812">Transmembrane</keyword>
<feature type="domain" description="EF-hand" evidence="3">
    <location>
        <begin position="203"/>
        <end position="238"/>
    </location>
</feature>
<dbReference type="InterPro" id="IPR016032">
    <property type="entry name" value="Sig_transdc_resp-reg_C-effctor"/>
</dbReference>
<feature type="domain" description="EF-hand" evidence="3">
    <location>
        <begin position="150"/>
        <end position="185"/>
    </location>
</feature>
<dbReference type="InterPro" id="IPR011992">
    <property type="entry name" value="EF-hand-dom_pair"/>
</dbReference>
<dbReference type="InterPro" id="IPR018247">
    <property type="entry name" value="EF_Hand_1_Ca_BS"/>
</dbReference>